<reference evidence="17" key="2">
    <citation type="submission" date="2017-02" db="UniProtKB">
        <authorList>
            <consortium name="WormBaseParasite"/>
        </authorList>
    </citation>
    <scope>IDENTIFICATION</scope>
</reference>
<dbReference type="PROSITE" id="PS50011">
    <property type="entry name" value="PROTEIN_KINASE_DOM"/>
    <property type="match status" value="1"/>
</dbReference>
<keyword evidence="9" id="KW-0131">Cell cycle</keyword>
<evidence type="ECO:0000313" key="17">
    <source>
        <dbReference type="WBParaSite" id="ACAC_0000998901-mRNA-1"/>
    </source>
</evidence>
<dbReference type="PANTHER" id="PTHR11042">
    <property type="entry name" value="EUKARYOTIC TRANSLATION INITIATION FACTOR 2-ALPHA KINASE EIF2-ALPHA KINASE -RELATED"/>
    <property type="match status" value="1"/>
</dbReference>
<dbReference type="WBParaSite" id="ACAC_0000998901-mRNA-1">
    <property type="protein sequence ID" value="ACAC_0000998901-mRNA-1"/>
    <property type="gene ID" value="ACAC_0000998901"/>
</dbReference>
<accession>A0A0K0DG35</accession>
<dbReference type="GO" id="GO:0051321">
    <property type="term" value="P:meiotic cell cycle"/>
    <property type="evidence" value="ECO:0007669"/>
    <property type="project" value="TreeGrafter"/>
</dbReference>
<evidence type="ECO:0000259" key="15">
    <source>
        <dbReference type="PROSITE" id="PS50011"/>
    </source>
</evidence>
<dbReference type="GO" id="GO:0110031">
    <property type="term" value="P:negative regulation of G2/MI transition of meiotic cell cycle"/>
    <property type="evidence" value="ECO:0007669"/>
    <property type="project" value="TreeGrafter"/>
</dbReference>
<keyword evidence="4" id="KW-0479">Metal-binding</keyword>
<keyword evidence="6" id="KW-0418">Kinase</keyword>
<keyword evidence="5 13" id="KW-0547">Nucleotide-binding</keyword>
<feature type="domain" description="Protein kinase" evidence="15">
    <location>
        <begin position="85"/>
        <end position="343"/>
    </location>
</feature>
<dbReference type="Gene3D" id="3.30.200.20">
    <property type="entry name" value="Phosphorylase Kinase, domain 1"/>
    <property type="match status" value="1"/>
</dbReference>
<evidence type="ECO:0000256" key="5">
    <source>
        <dbReference type="ARBA" id="ARBA00022741"/>
    </source>
</evidence>
<dbReference type="GO" id="GO:0046872">
    <property type="term" value="F:metal ion binding"/>
    <property type="evidence" value="ECO:0007669"/>
    <property type="project" value="UniProtKB-KW"/>
</dbReference>
<evidence type="ECO:0000256" key="14">
    <source>
        <dbReference type="RuleBase" id="RU000304"/>
    </source>
</evidence>
<keyword evidence="16" id="KW-1185">Reference proteome</keyword>
<name>A0A0K0DG35_ANGCA</name>
<evidence type="ECO:0000256" key="9">
    <source>
        <dbReference type="ARBA" id="ARBA00023306"/>
    </source>
</evidence>
<reference evidence="16" key="1">
    <citation type="submission" date="2012-09" db="EMBL/GenBank/DDBJ databases">
        <authorList>
            <person name="Martin A.A."/>
        </authorList>
    </citation>
    <scope>NUCLEOTIDE SEQUENCE</scope>
</reference>
<evidence type="ECO:0000256" key="3">
    <source>
        <dbReference type="ARBA" id="ARBA00022679"/>
    </source>
</evidence>
<dbReference type="AlphaFoldDB" id="A0A0K0DG35"/>
<dbReference type="GO" id="GO:0005737">
    <property type="term" value="C:cytoplasm"/>
    <property type="evidence" value="ECO:0007669"/>
    <property type="project" value="TreeGrafter"/>
</dbReference>
<comment type="catalytic activity">
    <reaction evidence="11">
        <text>L-threonyl-[protein] + ATP = O-phospho-L-threonyl-[protein] + ADP + H(+)</text>
        <dbReference type="Rhea" id="RHEA:46608"/>
        <dbReference type="Rhea" id="RHEA-COMP:11060"/>
        <dbReference type="Rhea" id="RHEA-COMP:11605"/>
        <dbReference type="ChEBI" id="CHEBI:15378"/>
        <dbReference type="ChEBI" id="CHEBI:30013"/>
        <dbReference type="ChEBI" id="CHEBI:30616"/>
        <dbReference type="ChEBI" id="CHEBI:61977"/>
        <dbReference type="ChEBI" id="CHEBI:456216"/>
        <dbReference type="EC" id="2.7.11.1"/>
    </reaction>
</comment>
<proteinExistence type="inferred from homology"/>
<evidence type="ECO:0000256" key="10">
    <source>
        <dbReference type="ARBA" id="ARBA00037982"/>
    </source>
</evidence>
<evidence type="ECO:0000256" key="13">
    <source>
        <dbReference type="PROSITE-ProRule" id="PRU10141"/>
    </source>
</evidence>
<evidence type="ECO:0000256" key="7">
    <source>
        <dbReference type="ARBA" id="ARBA00022840"/>
    </source>
</evidence>
<evidence type="ECO:0000256" key="2">
    <source>
        <dbReference type="ARBA" id="ARBA00022527"/>
    </source>
</evidence>
<evidence type="ECO:0000256" key="8">
    <source>
        <dbReference type="ARBA" id="ARBA00022842"/>
    </source>
</evidence>
<dbReference type="EC" id="2.7.11.1" evidence="1"/>
<dbReference type="PANTHER" id="PTHR11042:SF183">
    <property type="entry name" value="MEMBRANE-ASSOCIATED TYROSINE- AND THREONINE-SPECIFIC CDC2-INHIBITORY KINASE"/>
    <property type="match status" value="1"/>
</dbReference>
<dbReference type="GO" id="GO:0005524">
    <property type="term" value="F:ATP binding"/>
    <property type="evidence" value="ECO:0007669"/>
    <property type="project" value="UniProtKB-UniRule"/>
</dbReference>
<dbReference type="PROSITE" id="PS00107">
    <property type="entry name" value="PROTEIN_KINASE_ATP"/>
    <property type="match status" value="1"/>
</dbReference>
<comment type="catalytic activity">
    <reaction evidence="12">
        <text>L-seryl-[protein] + ATP = O-phospho-L-seryl-[protein] + ADP + H(+)</text>
        <dbReference type="Rhea" id="RHEA:17989"/>
        <dbReference type="Rhea" id="RHEA-COMP:9863"/>
        <dbReference type="Rhea" id="RHEA-COMP:11604"/>
        <dbReference type="ChEBI" id="CHEBI:15378"/>
        <dbReference type="ChEBI" id="CHEBI:29999"/>
        <dbReference type="ChEBI" id="CHEBI:30616"/>
        <dbReference type="ChEBI" id="CHEBI:83421"/>
        <dbReference type="ChEBI" id="CHEBI:456216"/>
        <dbReference type="EC" id="2.7.11.1"/>
    </reaction>
</comment>
<keyword evidence="3" id="KW-0808">Transferase</keyword>
<sequence length="372" mass="42414">MDSPPPSNFVILCESPRKPTDPNNNSSVNRASKIAARKTSRVYPAGFEVLRPRLVTGTNIPIDQIEKNSQIYRASQPGSYFEQCFRICRILGKGEFGEAVEVESLEDGRHYAIKRALRTFESSTSRQNKLREVLVHESIPHHANILRFEKAWEERGRLYIQTELCSGNLADYRRNFGLLTENELYLVLLSVLTAVEHLHSLNILHLDIKPSNILIHESGCKLGDFGLAYNLIQNPIGYGEEGDKYYMAPEILNNCPTTAADIYSVGNSPTDSSPSGVEDADWDFDITDLSSLYIRTKLLLESVDIRTNDFSCRSRLEFDEDDSDCGASKKLRRTTVHELNLFTRRLALHHMDTCENEVEPLKKRRLVRMRYL</sequence>
<dbReference type="SMART" id="SM00220">
    <property type="entry name" value="S_TKc"/>
    <property type="match status" value="1"/>
</dbReference>
<evidence type="ECO:0000256" key="4">
    <source>
        <dbReference type="ARBA" id="ARBA00022723"/>
    </source>
</evidence>
<protein>
    <recommendedName>
        <fullName evidence="1">non-specific serine/threonine protein kinase</fullName>
        <ecNumber evidence="1">2.7.11.1</ecNumber>
    </recommendedName>
</protein>
<evidence type="ECO:0000256" key="6">
    <source>
        <dbReference type="ARBA" id="ARBA00022777"/>
    </source>
</evidence>
<dbReference type="STRING" id="6313.A0A0K0DG35"/>
<evidence type="ECO:0000256" key="11">
    <source>
        <dbReference type="ARBA" id="ARBA00047899"/>
    </source>
</evidence>
<dbReference type="Pfam" id="PF00069">
    <property type="entry name" value="Pkinase"/>
    <property type="match status" value="1"/>
</dbReference>
<dbReference type="GO" id="GO:0005634">
    <property type="term" value="C:nucleus"/>
    <property type="evidence" value="ECO:0007669"/>
    <property type="project" value="TreeGrafter"/>
</dbReference>
<dbReference type="PROSITE" id="PS00108">
    <property type="entry name" value="PROTEIN_KINASE_ST"/>
    <property type="match status" value="1"/>
</dbReference>
<dbReference type="SUPFAM" id="SSF56112">
    <property type="entry name" value="Protein kinase-like (PK-like)"/>
    <property type="match status" value="1"/>
</dbReference>
<dbReference type="InterPro" id="IPR017441">
    <property type="entry name" value="Protein_kinase_ATP_BS"/>
</dbReference>
<dbReference type="Proteomes" id="UP000035642">
    <property type="component" value="Unassembled WGS sequence"/>
</dbReference>
<dbReference type="InterPro" id="IPR000719">
    <property type="entry name" value="Prot_kinase_dom"/>
</dbReference>
<comment type="similarity">
    <text evidence="10">Belongs to the protein kinase superfamily. Ser/Thr protein kinase family. GCN2 subfamily.</text>
</comment>
<organism evidence="16 17">
    <name type="scientific">Angiostrongylus cantonensis</name>
    <name type="common">Rat lungworm</name>
    <dbReference type="NCBI Taxonomy" id="6313"/>
    <lineage>
        <taxon>Eukaryota</taxon>
        <taxon>Metazoa</taxon>
        <taxon>Ecdysozoa</taxon>
        <taxon>Nematoda</taxon>
        <taxon>Chromadorea</taxon>
        <taxon>Rhabditida</taxon>
        <taxon>Rhabditina</taxon>
        <taxon>Rhabditomorpha</taxon>
        <taxon>Strongyloidea</taxon>
        <taxon>Metastrongylidae</taxon>
        <taxon>Angiostrongylus</taxon>
    </lineage>
</organism>
<evidence type="ECO:0000256" key="12">
    <source>
        <dbReference type="ARBA" id="ARBA00048679"/>
    </source>
</evidence>
<dbReference type="InterPro" id="IPR011009">
    <property type="entry name" value="Kinase-like_dom_sf"/>
</dbReference>
<keyword evidence="7 13" id="KW-0067">ATP-binding</keyword>
<keyword evidence="8" id="KW-0460">Magnesium</keyword>
<feature type="binding site" evidence="13">
    <location>
        <position position="114"/>
    </location>
    <ligand>
        <name>ATP</name>
        <dbReference type="ChEBI" id="CHEBI:30616"/>
    </ligand>
</feature>
<dbReference type="InterPro" id="IPR050339">
    <property type="entry name" value="CC_SR_Kinase"/>
</dbReference>
<keyword evidence="2 14" id="KW-0723">Serine/threonine-protein kinase</keyword>
<evidence type="ECO:0000256" key="1">
    <source>
        <dbReference type="ARBA" id="ARBA00012513"/>
    </source>
</evidence>
<evidence type="ECO:0000313" key="16">
    <source>
        <dbReference type="Proteomes" id="UP000035642"/>
    </source>
</evidence>
<dbReference type="GO" id="GO:0004674">
    <property type="term" value="F:protein serine/threonine kinase activity"/>
    <property type="evidence" value="ECO:0007669"/>
    <property type="project" value="UniProtKB-KW"/>
</dbReference>
<dbReference type="Gene3D" id="1.10.510.10">
    <property type="entry name" value="Transferase(Phosphotransferase) domain 1"/>
    <property type="match status" value="1"/>
</dbReference>
<dbReference type="InterPro" id="IPR008271">
    <property type="entry name" value="Ser/Thr_kinase_AS"/>
</dbReference>